<proteinExistence type="predicted"/>
<keyword evidence="4" id="KW-1185">Reference proteome</keyword>
<protein>
    <recommendedName>
        <fullName evidence="5">Tetrahaem cytochrome domain-containing protein</fullName>
    </recommendedName>
</protein>
<dbReference type="EMBL" id="BJTG01000008">
    <property type="protein sequence ID" value="GEJ58668.1"/>
    <property type="molecule type" value="Genomic_DNA"/>
</dbReference>
<feature type="signal peptide" evidence="2">
    <location>
        <begin position="1"/>
        <end position="20"/>
    </location>
</feature>
<dbReference type="Gene3D" id="1.10.287.3080">
    <property type="match status" value="1"/>
</dbReference>
<dbReference type="GO" id="GO:0016491">
    <property type="term" value="F:oxidoreductase activity"/>
    <property type="evidence" value="ECO:0007669"/>
    <property type="project" value="TreeGrafter"/>
</dbReference>
<evidence type="ECO:0000313" key="4">
    <source>
        <dbReference type="Proteomes" id="UP000503640"/>
    </source>
</evidence>
<dbReference type="InterPro" id="IPR036280">
    <property type="entry name" value="Multihaem_cyt_sf"/>
</dbReference>
<name>A0A7I9VQX8_9BACT</name>
<dbReference type="PANTHER" id="PTHR35038:SF8">
    <property type="entry name" value="C-TYPE POLYHEME CYTOCHROME OMCC"/>
    <property type="match status" value="1"/>
</dbReference>
<evidence type="ECO:0008006" key="5">
    <source>
        <dbReference type="Google" id="ProtNLM"/>
    </source>
</evidence>
<dbReference type="SUPFAM" id="SSF48695">
    <property type="entry name" value="Multiheme cytochromes"/>
    <property type="match status" value="1"/>
</dbReference>
<evidence type="ECO:0000313" key="3">
    <source>
        <dbReference type="EMBL" id="GEJ58668.1"/>
    </source>
</evidence>
<feature type="chain" id="PRO_5029687824" description="Tetrahaem cytochrome domain-containing protein" evidence="2">
    <location>
        <begin position="21"/>
        <end position="303"/>
    </location>
</feature>
<dbReference type="CDD" id="cd08168">
    <property type="entry name" value="Cytochrom_C3"/>
    <property type="match status" value="1"/>
</dbReference>
<organism evidence="3 4">
    <name type="scientific">Anaeromyxobacter diazotrophicus</name>
    <dbReference type="NCBI Taxonomy" id="2590199"/>
    <lineage>
        <taxon>Bacteria</taxon>
        <taxon>Pseudomonadati</taxon>
        <taxon>Myxococcota</taxon>
        <taxon>Myxococcia</taxon>
        <taxon>Myxococcales</taxon>
        <taxon>Cystobacterineae</taxon>
        <taxon>Anaeromyxobacteraceae</taxon>
        <taxon>Anaeromyxobacter</taxon>
    </lineage>
</organism>
<dbReference type="PANTHER" id="PTHR35038">
    <property type="entry name" value="DISSIMILATORY SULFITE REDUCTASE SIRA"/>
    <property type="match status" value="1"/>
</dbReference>
<dbReference type="AlphaFoldDB" id="A0A7I9VQX8"/>
<dbReference type="InterPro" id="IPR051829">
    <property type="entry name" value="Multiheme_Cytochr_ET"/>
</dbReference>
<reference evidence="4" key="1">
    <citation type="journal article" date="2020" name="Appl. Environ. Microbiol.">
        <title>Diazotrophic Anaeromyxobacter Isolates from Soils.</title>
        <authorList>
            <person name="Masuda Y."/>
            <person name="Yamanaka H."/>
            <person name="Xu Z.X."/>
            <person name="Shiratori Y."/>
            <person name="Aono T."/>
            <person name="Amachi S."/>
            <person name="Senoo K."/>
            <person name="Itoh H."/>
        </authorList>
    </citation>
    <scope>NUCLEOTIDE SEQUENCE [LARGE SCALE GENOMIC DNA]</scope>
    <source>
        <strain evidence="4">R267</strain>
    </source>
</reference>
<keyword evidence="1 2" id="KW-0732">Signal</keyword>
<accession>A0A7I9VQX8</accession>
<gene>
    <name evidence="3" type="ORF">AMYX_34090</name>
</gene>
<dbReference type="RefSeq" id="WP_176067435.1">
    <property type="nucleotide sequence ID" value="NZ_BJTG01000008.1"/>
</dbReference>
<dbReference type="Gene3D" id="3.90.10.10">
    <property type="entry name" value="Cytochrome C3"/>
    <property type="match status" value="2"/>
</dbReference>
<evidence type="ECO:0000256" key="2">
    <source>
        <dbReference type="SAM" id="SignalP"/>
    </source>
</evidence>
<sequence>MSRGRLAQLAFAAVAAAALAAAYGAARLKRYVDTDPRLCAQCHKSTPEFALWLKGSHRTVACQRCHHSTPQEGLAMLRAFLAGKSPDGAAPHGRVEVGACASCHLSHDTRWPQIEGSRGHRIHVAKAKIECVRCHAASVHGFEPVVASCKGCHGEHLVRQSGMQKLHCFTCHNFLSTDPGLRPTRRDCLNCHRAEGVLPARFADDAPMQFECGACHKPHARTDAEELVRCQSCHEDVARAGLHAHRGHATCASCHAAHLWRSEPKGCLRCHGKAAEHARGRACAACHAFRGAGRASAPRPAGG</sequence>
<evidence type="ECO:0000256" key="1">
    <source>
        <dbReference type="ARBA" id="ARBA00022729"/>
    </source>
</evidence>
<dbReference type="Proteomes" id="UP000503640">
    <property type="component" value="Unassembled WGS sequence"/>
</dbReference>
<comment type="caution">
    <text evidence="3">The sequence shown here is derived from an EMBL/GenBank/DDBJ whole genome shotgun (WGS) entry which is preliminary data.</text>
</comment>